<dbReference type="Proteomes" id="UP001283361">
    <property type="component" value="Unassembled WGS sequence"/>
</dbReference>
<protein>
    <submittedName>
        <fullName evidence="2">Uncharacterized protein</fullName>
    </submittedName>
</protein>
<dbReference type="EMBL" id="JAWDGP010005588">
    <property type="protein sequence ID" value="KAK3755806.1"/>
    <property type="molecule type" value="Genomic_DNA"/>
</dbReference>
<sequence length="267" mass="29033">MCPGIRVLCCPALLSGTVVQTSPRSVSIGQHLYSRRETYSGRLSNTPTAPTPCERQTVDGEKTLEVTTQRKSRALHATTGQFTWLDNGQVLTTWKCYIEREDNSQERGVARVGENKKVKCGKSCDEAKSQQSVTELPLHTSQEQLNQGLSRCSPSCDEAESQQSVTELPLHTSQEQLNQGLSRCSPSCDEAKSQQSVTELPLHTSQEQLNQGLSRCSPSCDEAKSQQSVTELPLHTSQEQLNQGASSVSLASEYGARTGCDVVAAST</sequence>
<feature type="chain" id="PRO_5042149922" evidence="1">
    <location>
        <begin position="17"/>
        <end position="267"/>
    </location>
</feature>
<evidence type="ECO:0000256" key="1">
    <source>
        <dbReference type="SAM" id="SignalP"/>
    </source>
</evidence>
<dbReference type="AlphaFoldDB" id="A0AAE1D402"/>
<evidence type="ECO:0000313" key="3">
    <source>
        <dbReference type="Proteomes" id="UP001283361"/>
    </source>
</evidence>
<accession>A0AAE1D402</accession>
<evidence type="ECO:0000313" key="2">
    <source>
        <dbReference type="EMBL" id="KAK3755806.1"/>
    </source>
</evidence>
<organism evidence="2 3">
    <name type="scientific">Elysia crispata</name>
    <name type="common">lettuce slug</name>
    <dbReference type="NCBI Taxonomy" id="231223"/>
    <lineage>
        <taxon>Eukaryota</taxon>
        <taxon>Metazoa</taxon>
        <taxon>Spiralia</taxon>
        <taxon>Lophotrochozoa</taxon>
        <taxon>Mollusca</taxon>
        <taxon>Gastropoda</taxon>
        <taxon>Heterobranchia</taxon>
        <taxon>Euthyneura</taxon>
        <taxon>Panpulmonata</taxon>
        <taxon>Sacoglossa</taxon>
        <taxon>Placobranchoidea</taxon>
        <taxon>Plakobranchidae</taxon>
        <taxon>Elysia</taxon>
    </lineage>
</organism>
<feature type="signal peptide" evidence="1">
    <location>
        <begin position="1"/>
        <end position="16"/>
    </location>
</feature>
<comment type="caution">
    <text evidence="2">The sequence shown here is derived from an EMBL/GenBank/DDBJ whole genome shotgun (WGS) entry which is preliminary data.</text>
</comment>
<gene>
    <name evidence="2" type="ORF">RRG08_033983</name>
</gene>
<keyword evidence="1" id="KW-0732">Signal</keyword>
<proteinExistence type="predicted"/>
<keyword evidence="3" id="KW-1185">Reference proteome</keyword>
<name>A0AAE1D402_9GAST</name>
<reference evidence="2" key="1">
    <citation type="journal article" date="2023" name="G3 (Bethesda)">
        <title>A reference genome for the long-term kleptoplast-retaining sea slug Elysia crispata morphotype clarki.</title>
        <authorList>
            <person name="Eastman K.E."/>
            <person name="Pendleton A.L."/>
            <person name="Shaikh M.A."/>
            <person name="Suttiyut T."/>
            <person name="Ogas R."/>
            <person name="Tomko P."/>
            <person name="Gavelis G."/>
            <person name="Widhalm J.R."/>
            <person name="Wisecaver J.H."/>
        </authorList>
    </citation>
    <scope>NUCLEOTIDE SEQUENCE</scope>
    <source>
        <strain evidence="2">ECLA1</strain>
    </source>
</reference>